<sequence>MGRGYCLKSLKSLSYYVIGSMKKEIYQHFRPEEYDFIEKMDDIAQWVEETYAYSLTDFLNPRQVDIAKSILGNRGLRYFVSSDYYPAEYARILVAPDYYELNLEDFELALLEVNYNSKFNQLTHAQIMGTLLHKLGVKRTIIGDILVEQGYAQLLVTENMVDYFRVNVTKIAKASVSLKEIPLDQLIKGEKESHQLDIMVSSMRLDKVLATVLKLSRSQAIQLISAEKVKLNYQTLDRPSEMLQVGDLISVRGFGRFSILSENGLTKNGKYKLTVDKMIHK</sequence>
<dbReference type="Gene3D" id="3.30.1370.160">
    <property type="match status" value="1"/>
</dbReference>
<dbReference type="Proteomes" id="UP000029382">
    <property type="component" value="Unassembled WGS sequence"/>
</dbReference>
<feature type="domain" description="RNA-binding S4" evidence="2">
    <location>
        <begin position="203"/>
        <end position="260"/>
    </location>
</feature>
<dbReference type="SMART" id="SM00363">
    <property type="entry name" value="S4"/>
    <property type="match status" value="1"/>
</dbReference>
<dbReference type="PANTHER" id="PTHR13633">
    <property type="entry name" value="MITOCHONDRIAL TRANSCRIPTION RESCUE FACTOR 1"/>
    <property type="match status" value="1"/>
</dbReference>
<name>A0A091BN89_STREI</name>
<organism evidence="3 4">
    <name type="scientific">Streptococcus equinus JB1</name>
    <dbReference type="NCBI Taxonomy" id="1294274"/>
    <lineage>
        <taxon>Bacteria</taxon>
        <taxon>Bacillati</taxon>
        <taxon>Bacillota</taxon>
        <taxon>Bacilli</taxon>
        <taxon>Lactobacillales</taxon>
        <taxon>Streptococcaceae</taxon>
        <taxon>Streptococcus</taxon>
    </lineage>
</organism>
<dbReference type="GO" id="GO:0003723">
    <property type="term" value="F:RNA binding"/>
    <property type="evidence" value="ECO:0007669"/>
    <property type="project" value="UniProtKB-KW"/>
</dbReference>
<dbReference type="SUPFAM" id="SSF55174">
    <property type="entry name" value="Alpha-L RNA-binding motif"/>
    <property type="match status" value="1"/>
</dbReference>
<dbReference type="EMBL" id="AUZH01000027">
    <property type="protein sequence ID" value="KFN87156.1"/>
    <property type="molecule type" value="Genomic_DNA"/>
</dbReference>
<reference evidence="3 4" key="1">
    <citation type="journal article" date="2014" name="Genome Announc.">
        <title>Draft Genome Sequences of Streptococcus bovis Strains ATCC 33317 and JB1.</title>
        <authorList>
            <person name="Benahmed F.H."/>
            <person name="Gopinath G.R."/>
            <person name="Harbottle H."/>
            <person name="Cotta M.A."/>
            <person name="Luo Y."/>
            <person name="Henderson C."/>
            <person name="Teri P."/>
            <person name="Soppet D."/>
            <person name="Rasmussen M."/>
            <person name="Whitehead T.R."/>
            <person name="Davidson M."/>
        </authorList>
    </citation>
    <scope>NUCLEOTIDE SEQUENCE [LARGE SCALE GENOMIC DNA]</scope>
    <source>
        <strain evidence="3 4">JB1</strain>
    </source>
</reference>
<evidence type="ECO:0000259" key="2">
    <source>
        <dbReference type="SMART" id="SM00363"/>
    </source>
</evidence>
<keyword evidence="1" id="KW-0694">RNA-binding</keyword>
<evidence type="ECO:0000256" key="1">
    <source>
        <dbReference type="PROSITE-ProRule" id="PRU00182"/>
    </source>
</evidence>
<dbReference type="InterPro" id="IPR048443">
    <property type="entry name" value="RqcP2_N"/>
</dbReference>
<accession>A0A091BN89</accession>
<evidence type="ECO:0000313" key="4">
    <source>
        <dbReference type="Proteomes" id="UP000029382"/>
    </source>
</evidence>
<protein>
    <submittedName>
        <fullName evidence="3">RNA-binding protein</fullName>
    </submittedName>
</protein>
<dbReference type="Pfam" id="PF17774">
    <property type="entry name" value="YlmH_RBD"/>
    <property type="match status" value="1"/>
</dbReference>
<dbReference type="Pfam" id="PF01479">
    <property type="entry name" value="S4"/>
    <property type="match status" value="1"/>
</dbReference>
<dbReference type="AlphaFoldDB" id="A0A091BN89"/>
<dbReference type="PROSITE" id="PS50889">
    <property type="entry name" value="S4"/>
    <property type="match status" value="1"/>
</dbReference>
<dbReference type="PANTHER" id="PTHR13633:SF3">
    <property type="entry name" value="MITOCHONDRIAL TRANSCRIPTION RESCUE FACTOR 1"/>
    <property type="match status" value="1"/>
</dbReference>
<dbReference type="Gene3D" id="3.30.70.330">
    <property type="match status" value="1"/>
</dbReference>
<dbReference type="InterPro" id="IPR040591">
    <property type="entry name" value="RqcP2_RBD"/>
</dbReference>
<dbReference type="Pfam" id="PF21278">
    <property type="entry name" value="YlmH_1st"/>
    <property type="match status" value="1"/>
</dbReference>
<dbReference type="CDD" id="cd00165">
    <property type="entry name" value="S4"/>
    <property type="match status" value="1"/>
</dbReference>
<dbReference type="InterPro" id="IPR036986">
    <property type="entry name" value="S4_RNA-bd_sf"/>
</dbReference>
<evidence type="ECO:0000313" key="3">
    <source>
        <dbReference type="EMBL" id="KFN87156.1"/>
    </source>
</evidence>
<proteinExistence type="predicted"/>
<dbReference type="InterPro" id="IPR012677">
    <property type="entry name" value="Nucleotide-bd_a/b_plait_sf"/>
</dbReference>
<dbReference type="Gene3D" id="3.10.290.10">
    <property type="entry name" value="RNA-binding S4 domain"/>
    <property type="match status" value="1"/>
</dbReference>
<gene>
    <name evidence="3" type="ORF">H702_08625</name>
</gene>
<dbReference type="InterPro" id="IPR002942">
    <property type="entry name" value="S4_RNA-bd"/>
</dbReference>
<comment type="caution">
    <text evidence="3">The sequence shown here is derived from an EMBL/GenBank/DDBJ whole genome shotgun (WGS) entry which is preliminary data.</text>
</comment>